<evidence type="ECO:0000313" key="2">
    <source>
        <dbReference type="Proteomes" id="UP000886998"/>
    </source>
</evidence>
<comment type="caution">
    <text evidence="1">The sequence shown here is derived from an EMBL/GenBank/DDBJ whole genome shotgun (WGS) entry which is preliminary data.</text>
</comment>
<protein>
    <submittedName>
        <fullName evidence="1">Uncharacterized protein</fullName>
    </submittedName>
</protein>
<reference evidence="1" key="1">
    <citation type="submission" date="2020-08" db="EMBL/GenBank/DDBJ databases">
        <title>Multicomponent nature underlies the extraordinary mechanical properties of spider dragline silk.</title>
        <authorList>
            <person name="Kono N."/>
            <person name="Nakamura H."/>
            <person name="Mori M."/>
            <person name="Yoshida Y."/>
            <person name="Ohtoshi R."/>
            <person name="Malay A.D."/>
            <person name="Moran D.A.P."/>
            <person name="Tomita M."/>
            <person name="Numata K."/>
            <person name="Arakawa K."/>
        </authorList>
    </citation>
    <scope>NUCLEOTIDE SEQUENCE</scope>
</reference>
<name>A0A8X7CI67_9ARAC</name>
<sequence>MNLFSSHVILLMGVRGKWKSKSLPSFPLSEDVPHQSTFRRTSRFRISIGLAPPELLPHHVGSFNVEHIRQVKSVIYSCLTLLLRYFRSPCFYLTHKGPLIRTNKICNFKPRTDDEVSISKANYLLDNSFIH</sequence>
<dbReference type="EMBL" id="BMAV01017765">
    <property type="protein sequence ID" value="GFY69723.1"/>
    <property type="molecule type" value="Genomic_DNA"/>
</dbReference>
<keyword evidence="2" id="KW-1185">Reference proteome</keyword>
<dbReference type="Proteomes" id="UP000886998">
    <property type="component" value="Unassembled WGS sequence"/>
</dbReference>
<dbReference type="AlphaFoldDB" id="A0A8X7CI67"/>
<organism evidence="1 2">
    <name type="scientific">Trichonephila inaurata madagascariensis</name>
    <dbReference type="NCBI Taxonomy" id="2747483"/>
    <lineage>
        <taxon>Eukaryota</taxon>
        <taxon>Metazoa</taxon>
        <taxon>Ecdysozoa</taxon>
        <taxon>Arthropoda</taxon>
        <taxon>Chelicerata</taxon>
        <taxon>Arachnida</taxon>
        <taxon>Araneae</taxon>
        <taxon>Araneomorphae</taxon>
        <taxon>Entelegynae</taxon>
        <taxon>Araneoidea</taxon>
        <taxon>Nephilidae</taxon>
        <taxon>Trichonephila</taxon>
        <taxon>Trichonephila inaurata</taxon>
    </lineage>
</organism>
<proteinExistence type="predicted"/>
<gene>
    <name evidence="1" type="ORF">TNIN_438861</name>
</gene>
<evidence type="ECO:0000313" key="1">
    <source>
        <dbReference type="EMBL" id="GFY69723.1"/>
    </source>
</evidence>
<accession>A0A8X7CI67</accession>